<dbReference type="eggNOG" id="KOG0254">
    <property type="taxonomic scope" value="Eukaryota"/>
</dbReference>
<feature type="transmembrane region" description="Helical" evidence="9">
    <location>
        <begin position="379"/>
        <end position="398"/>
    </location>
</feature>
<dbReference type="VEuPathDB" id="FungiDB:MYCTH_78019"/>
<dbReference type="Gene3D" id="1.20.1250.20">
    <property type="entry name" value="MFS general substrate transporter like domains"/>
    <property type="match status" value="2"/>
</dbReference>
<feature type="domain" description="Major facilitator superfamily (MFS) profile" evidence="10">
    <location>
        <begin position="52"/>
        <end position="506"/>
    </location>
</feature>
<feature type="transmembrane region" description="Helical" evidence="9">
    <location>
        <begin position="248"/>
        <end position="269"/>
    </location>
</feature>
<dbReference type="CDD" id="cd17502">
    <property type="entry name" value="MFS_Azr1_MDR_like"/>
    <property type="match status" value="1"/>
</dbReference>
<dbReference type="RefSeq" id="XP_003662440.1">
    <property type="nucleotide sequence ID" value="XM_003662392.1"/>
</dbReference>
<dbReference type="SUPFAM" id="SSF103473">
    <property type="entry name" value="MFS general substrate transporter"/>
    <property type="match status" value="1"/>
</dbReference>
<dbReference type="AlphaFoldDB" id="G2Q9A3"/>
<comment type="similarity">
    <text evidence="2">Belongs to the major facilitator superfamily. TCR/Tet family.</text>
</comment>
<evidence type="ECO:0000256" key="7">
    <source>
        <dbReference type="ARBA" id="ARBA00023180"/>
    </source>
</evidence>
<evidence type="ECO:0000256" key="9">
    <source>
        <dbReference type="SAM" id="Phobius"/>
    </source>
</evidence>
<feature type="transmembrane region" description="Helical" evidence="9">
    <location>
        <begin position="179"/>
        <end position="199"/>
    </location>
</feature>
<dbReference type="OrthoDB" id="10021397at2759"/>
<evidence type="ECO:0000313" key="11">
    <source>
        <dbReference type="EMBL" id="AEO57195.1"/>
    </source>
</evidence>
<feature type="transmembrane region" description="Helical" evidence="9">
    <location>
        <begin position="146"/>
        <end position="167"/>
    </location>
</feature>
<dbReference type="GO" id="GO:0005886">
    <property type="term" value="C:plasma membrane"/>
    <property type="evidence" value="ECO:0007669"/>
    <property type="project" value="TreeGrafter"/>
</dbReference>
<feature type="transmembrane region" description="Helical" evidence="9">
    <location>
        <begin position="350"/>
        <end position="372"/>
    </location>
</feature>
<dbReference type="PANTHER" id="PTHR23501:SF187">
    <property type="entry name" value="MAJOR FACILITATOR SUPERFAMILY (MFS) PROFILE DOMAIN-CONTAINING PROTEIN"/>
    <property type="match status" value="1"/>
</dbReference>
<evidence type="ECO:0000256" key="2">
    <source>
        <dbReference type="ARBA" id="ARBA00007520"/>
    </source>
</evidence>
<proteinExistence type="inferred from homology"/>
<feature type="transmembrane region" description="Helical" evidence="9">
    <location>
        <begin position="410"/>
        <end position="434"/>
    </location>
</feature>
<evidence type="ECO:0000259" key="10">
    <source>
        <dbReference type="PROSITE" id="PS50850"/>
    </source>
</evidence>
<feature type="transmembrane region" description="Helical" evidence="9">
    <location>
        <begin position="205"/>
        <end position="227"/>
    </location>
</feature>
<feature type="transmembrane region" description="Helical" evidence="9">
    <location>
        <begin position="118"/>
        <end position="140"/>
    </location>
</feature>
<dbReference type="OMA" id="HASTGQW"/>
<evidence type="ECO:0000256" key="1">
    <source>
        <dbReference type="ARBA" id="ARBA00004141"/>
    </source>
</evidence>
<dbReference type="InParanoid" id="G2Q9A3"/>
<reference evidence="11 12" key="1">
    <citation type="journal article" date="2011" name="Nat. Biotechnol.">
        <title>Comparative genomic analysis of the thermophilic biomass-degrading fungi Myceliophthora thermophila and Thielavia terrestris.</title>
        <authorList>
            <person name="Berka R.M."/>
            <person name="Grigoriev I.V."/>
            <person name="Otillar R."/>
            <person name="Salamov A."/>
            <person name="Grimwood J."/>
            <person name="Reid I."/>
            <person name="Ishmael N."/>
            <person name="John T."/>
            <person name="Darmond C."/>
            <person name="Moisan M.-C."/>
            <person name="Henrissat B."/>
            <person name="Coutinho P.M."/>
            <person name="Lombard V."/>
            <person name="Natvig D.O."/>
            <person name="Lindquist E."/>
            <person name="Schmutz J."/>
            <person name="Lucas S."/>
            <person name="Harris P."/>
            <person name="Powlowski J."/>
            <person name="Bellemare A."/>
            <person name="Taylor D."/>
            <person name="Butler G."/>
            <person name="de Vries R.P."/>
            <person name="Allijn I.E."/>
            <person name="van den Brink J."/>
            <person name="Ushinsky S."/>
            <person name="Storms R."/>
            <person name="Powell A.J."/>
            <person name="Paulsen I.T."/>
            <person name="Elbourne L.D.H."/>
            <person name="Baker S.E."/>
            <person name="Magnuson J."/>
            <person name="LaBoissiere S."/>
            <person name="Clutterbuck A.J."/>
            <person name="Martinez D."/>
            <person name="Wogulis M."/>
            <person name="de Leon A.L."/>
            <person name="Rey M.W."/>
            <person name="Tsang A."/>
        </authorList>
    </citation>
    <scope>NUCLEOTIDE SEQUENCE [LARGE SCALE GENOMIC DNA]</scope>
    <source>
        <strain evidence="12">ATCC 42464 / BCRC 31852 / DSM 1799</strain>
    </source>
</reference>
<name>G2Q9A3_THET4</name>
<dbReference type="InterPro" id="IPR020846">
    <property type="entry name" value="MFS_dom"/>
</dbReference>
<dbReference type="GO" id="GO:0022857">
    <property type="term" value="F:transmembrane transporter activity"/>
    <property type="evidence" value="ECO:0007669"/>
    <property type="project" value="InterPro"/>
</dbReference>
<keyword evidence="3" id="KW-0813">Transport</keyword>
<comment type="subcellular location">
    <subcellularLocation>
        <location evidence="1">Membrane</location>
        <topology evidence="1">Multi-pass membrane protein</topology>
    </subcellularLocation>
</comment>
<evidence type="ECO:0000256" key="3">
    <source>
        <dbReference type="ARBA" id="ARBA00022448"/>
    </source>
</evidence>
<feature type="transmembrane region" description="Helical" evidence="9">
    <location>
        <begin position="520"/>
        <end position="537"/>
    </location>
</feature>
<dbReference type="GeneID" id="11512493"/>
<keyword evidence="12" id="KW-1185">Reference proteome</keyword>
<feature type="region of interest" description="Disordered" evidence="8">
    <location>
        <begin position="1"/>
        <end position="41"/>
    </location>
</feature>
<dbReference type="Pfam" id="PF07690">
    <property type="entry name" value="MFS_1"/>
    <property type="match status" value="1"/>
</dbReference>
<evidence type="ECO:0000256" key="5">
    <source>
        <dbReference type="ARBA" id="ARBA00022989"/>
    </source>
</evidence>
<keyword evidence="6 9" id="KW-0472">Membrane</keyword>
<dbReference type="InterPro" id="IPR036259">
    <property type="entry name" value="MFS_trans_sf"/>
</dbReference>
<evidence type="ECO:0000256" key="4">
    <source>
        <dbReference type="ARBA" id="ARBA00022692"/>
    </source>
</evidence>
<feature type="region of interest" description="Disordered" evidence="8">
    <location>
        <begin position="552"/>
        <end position="573"/>
    </location>
</feature>
<feature type="transmembrane region" description="Helical" evidence="9">
    <location>
        <begin position="86"/>
        <end position="106"/>
    </location>
</feature>
<sequence>MDSDTTKLPPESESAGTKELRSENEIATAPAEELSDSPPKQPFRPSVRVWTILIAVGFAGLLTALEATITSTALPSIVNDLEGGDAYVWAVNGYLLAMTALQPLYGQLANVYGRRWPTILATAAFLLGSGIAGGATNMAMLVAGRVIQGIGAGGINVLCEVLVCDVVPLRERGKYLGGMFGMIALGTALGPLFGGLIVQNTTWRWVFYLNLPVGGVALVLLVLFLHVNYRKEDSLASTLTKIDWLGNVIFIGAVSAVLIALAWAGAVYPWGSYRILVPLLVGLAGLAGFLAFEGSRFCAQPMMPLHLFSNRTSSTAFALTFLHSVTTLWVLYFLPVYFQGVLGSSPQRSGVQLLPTVLVLIPFGAFGGVLMTKIGRYRPLHHVGFALMTVSMGLLALLDEDSNTGSWVGFQIIGSAGAGIIIPTLLPAVMAPLAESDTALATSTWAFLRSFGQVWGTAIAAAVFNNRFDDLAGRITDAAVRQQVTGGQAYQRATAAFLDLLPPESRDQFVSVLSDSLRRSWFVSIAFAGLGFALVIFEKEIPLREELDTEYGVAEKTKPKGNGDVERSAERTA</sequence>
<feature type="compositionally biased region" description="Basic and acidic residues" evidence="8">
    <location>
        <begin position="553"/>
        <end position="573"/>
    </location>
</feature>
<organism evidence="11 12">
    <name type="scientific">Thermothelomyces thermophilus (strain ATCC 42464 / BCRC 31852 / DSM 1799)</name>
    <name type="common">Sporotrichum thermophile</name>
    <dbReference type="NCBI Taxonomy" id="573729"/>
    <lineage>
        <taxon>Eukaryota</taxon>
        <taxon>Fungi</taxon>
        <taxon>Dikarya</taxon>
        <taxon>Ascomycota</taxon>
        <taxon>Pezizomycotina</taxon>
        <taxon>Sordariomycetes</taxon>
        <taxon>Sordariomycetidae</taxon>
        <taxon>Sordariales</taxon>
        <taxon>Chaetomiaceae</taxon>
        <taxon>Thermothelomyces</taxon>
    </lineage>
</organism>
<gene>
    <name evidence="11" type="ORF">MYCTH_78019</name>
</gene>
<keyword evidence="7" id="KW-0325">Glycoprotein</keyword>
<protein>
    <submittedName>
        <fullName evidence="11">MFS general substrate transporter-like protein</fullName>
    </submittedName>
</protein>
<feature type="transmembrane region" description="Helical" evidence="9">
    <location>
        <begin position="49"/>
        <end position="74"/>
    </location>
</feature>
<evidence type="ECO:0000256" key="6">
    <source>
        <dbReference type="ARBA" id="ARBA00023136"/>
    </source>
</evidence>
<feature type="transmembrane region" description="Helical" evidence="9">
    <location>
        <begin position="275"/>
        <end position="295"/>
    </location>
</feature>
<keyword evidence="5 9" id="KW-1133">Transmembrane helix</keyword>
<dbReference type="PRINTS" id="PR01036">
    <property type="entry name" value="TCRTETB"/>
</dbReference>
<dbReference type="PANTHER" id="PTHR23501">
    <property type="entry name" value="MAJOR FACILITATOR SUPERFAMILY"/>
    <property type="match status" value="1"/>
</dbReference>
<dbReference type="InterPro" id="IPR011701">
    <property type="entry name" value="MFS"/>
</dbReference>
<feature type="transmembrane region" description="Helical" evidence="9">
    <location>
        <begin position="316"/>
        <end position="338"/>
    </location>
</feature>
<dbReference type="FunFam" id="1.20.1250.20:FF:000484">
    <property type="entry name" value="MFS general substrate transporter"/>
    <property type="match status" value="1"/>
</dbReference>
<accession>G2Q9A3</accession>
<dbReference type="EMBL" id="CP003003">
    <property type="protein sequence ID" value="AEO57195.1"/>
    <property type="molecule type" value="Genomic_DNA"/>
</dbReference>
<keyword evidence="4 9" id="KW-0812">Transmembrane</keyword>
<evidence type="ECO:0000313" key="12">
    <source>
        <dbReference type="Proteomes" id="UP000007322"/>
    </source>
</evidence>
<dbReference type="HOGENOM" id="CLU_000960_22_0_1"/>
<dbReference type="PROSITE" id="PS50850">
    <property type="entry name" value="MFS"/>
    <property type="match status" value="1"/>
</dbReference>
<evidence type="ECO:0000256" key="8">
    <source>
        <dbReference type="SAM" id="MobiDB-lite"/>
    </source>
</evidence>
<dbReference type="KEGG" id="mtm:MYCTH_78019"/>
<dbReference type="Proteomes" id="UP000007322">
    <property type="component" value="Chromosome 2"/>
</dbReference>